<evidence type="ECO:0000256" key="1">
    <source>
        <dbReference type="SAM" id="Phobius"/>
    </source>
</evidence>
<dbReference type="Proteomes" id="UP000316330">
    <property type="component" value="Unassembled WGS sequence"/>
</dbReference>
<protein>
    <submittedName>
        <fullName evidence="2">Uncharacterized protein</fullName>
    </submittedName>
</protein>
<keyword evidence="1" id="KW-0812">Transmembrane</keyword>
<reference evidence="2 3" key="1">
    <citation type="submission" date="2019-07" db="EMBL/GenBank/DDBJ databases">
        <authorList>
            <person name="Kim J."/>
        </authorList>
    </citation>
    <scope>NUCLEOTIDE SEQUENCE [LARGE SCALE GENOMIC DNA]</scope>
    <source>
        <strain evidence="2 3">G13</strain>
    </source>
</reference>
<dbReference type="RefSeq" id="WP_144699455.1">
    <property type="nucleotide sequence ID" value="NZ_VNJJ01000003.1"/>
</dbReference>
<organism evidence="2 3">
    <name type="scientific">Cohnella terricola</name>
    <dbReference type="NCBI Taxonomy" id="1289167"/>
    <lineage>
        <taxon>Bacteria</taxon>
        <taxon>Bacillati</taxon>
        <taxon>Bacillota</taxon>
        <taxon>Bacilli</taxon>
        <taxon>Bacillales</taxon>
        <taxon>Paenibacillaceae</taxon>
        <taxon>Cohnella</taxon>
    </lineage>
</organism>
<dbReference type="EMBL" id="VNJJ01000003">
    <property type="protein sequence ID" value="TVY01999.1"/>
    <property type="molecule type" value="Genomic_DNA"/>
</dbReference>
<sequence length="82" mass="9149">MFAKLVCFAALAFAMLVCDVSAFGQARFKERAVYGGLLVCIFYLGFLFVTEKRWPNLDTLFNLFTGPAKRIVSWLNPTASSS</sequence>
<keyword evidence="3" id="KW-1185">Reference proteome</keyword>
<dbReference type="AlphaFoldDB" id="A0A559JQ42"/>
<evidence type="ECO:0000313" key="3">
    <source>
        <dbReference type="Proteomes" id="UP000316330"/>
    </source>
</evidence>
<feature type="transmembrane region" description="Helical" evidence="1">
    <location>
        <begin position="32"/>
        <end position="50"/>
    </location>
</feature>
<dbReference type="OrthoDB" id="2939921at2"/>
<evidence type="ECO:0000313" key="2">
    <source>
        <dbReference type="EMBL" id="TVY01999.1"/>
    </source>
</evidence>
<name>A0A559JQ42_9BACL</name>
<keyword evidence="1" id="KW-1133">Transmembrane helix</keyword>
<accession>A0A559JQ42</accession>
<proteinExistence type="predicted"/>
<gene>
    <name evidence="2" type="ORF">FPZ45_06020</name>
</gene>
<keyword evidence="1" id="KW-0472">Membrane</keyword>
<comment type="caution">
    <text evidence="2">The sequence shown here is derived from an EMBL/GenBank/DDBJ whole genome shotgun (WGS) entry which is preliminary data.</text>
</comment>